<keyword evidence="4 7" id="KW-0238">DNA-binding</keyword>
<dbReference type="Gene3D" id="1.25.40.10">
    <property type="entry name" value="Tetratricopeptide repeat domain"/>
    <property type="match status" value="1"/>
</dbReference>
<evidence type="ECO:0000256" key="2">
    <source>
        <dbReference type="ARBA" id="ARBA00023012"/>
    </source>
</evidence>
<dbReference type="InterPro" id="IPR001789">
    <property type="entry name" value="Sig_transdc_resp-reg_receiver"/>
</dbReference>
<name>A0A8J3ENW1_9BACL</name>
<dbReference type="SUPFAM" id="SSF46894">
    <property type="entry name" value="C-terminal effector domain of the bipartite response regulators"/>
    <property type="match status" value="1"/>
</dbReference>
<keyword evidence="2" id="KW-0902">Two-component regulatory system</keyword>
<evidence type="ECO:0000256" key="3">
    <source>
        <dbReference type="ARBA" id="ARBA00023015"/>
    </source>
</evidence>
<dbReference type="AlphaFoldDB" id="A0A8J3ENW1"/>
<dbReference type="PANTHER" id="PTHR35807:SF2">
    <property type="entry name" value="TRANSCRIPTIONAL ACTIVATOR DOMAIN"/>
    <property type="match status" value="1"/>
</dbReference>
<dbReference type="EMBL" id="BMFV01000044">
    <property type="protein sequence ID" value="GGH87924.1"/>
    <property type="molecule type" value="Genomic_DNA"/>
</dbReference>
<dbReference type="InterPro" id="IPR036388">
    <property type="entry name" value="WH-like_DNA-bd_sf"/>
</dbReference>
<dbReference type="SUPFAM" id="SSF52172">
    <property type="entry name" value="CheY-like"/>
    <property type="match status" value="1"/>
</dbReference>
<dbReference type="GO" id="GO:0000160">
    <property type="term" value="P:phosphorelay signal transduction system"/>
    <property type="evidence" value="ECO:0007669"/>
    <property type="project" value="UniProtKB-KW"/>
</dbReference>
<dbReference type="InterPro" id="IPR011990">
    <property type="entry name" value="TPR-like_helical_dom_sf"/>
</dbReference>
<evidence type="ECO:0000256" key="1">
    <source>
        <dbReference type="ARBA" id="ARBA00005820"/>
    </source>
</evidence>
<dbReference type="GO" id="GO:0006355">
    <property type="term" value="P:regulation of DNA-templated transcription"/>
    <property type="evidence" value="ECO:0007669"/>
    <property type="project" value="InterPro"/>
</dbReference>
<reference evidence="10" key="1">
    <citation type="journal article" date="2014" name="Int. J. Syst. Evol. Microbiol.">
        <title>Complete genome sequence of Corynebacterium casei LMG S-19264T (=DSM 44701T), isolated from a smear-ripened cheese.</title>
        <authorList>
            <consortium name="US DOE Joint Genome Institute (JGI-PGF)"/>
            <person name="Walter F."/>
            <person name="Albersmeier A."/>
            <person name="Kalinowski J."/>
            <person name="Ruckert C."/>
        </authorList>
    </citation>
    <scope>NUCLEOTIDE SEQUENCE</scope>
    <source>
        <strain evidence="10">CGMCC 1.12777</strain>
    </source>
</reference>
<feature type="domain" description="Response regulatory" evidence="8">
    <location>
        <begin position="2"/>
        <end position="116"/>
    </location>
</feature>
<keyword evidence="3" id="KW-0805">Transcription regulation</keyword>
<protein>
    <submittedName>
        <fullName evidence="10">DNA-binding response regulator</fullName>
    </submittedName>
</protein>
<dbReference type="Gene3D" id="3.40.50.2300">
    <property type="match status" value="1"/>
</dbReference>
<comment type="caution">
    <text evidence="10">The sequence shown here is derived from an EMBL/GenBank/DDBJ whole genome shotgun (WGS) entry which is preliminary data.</text>
</comment>
<feature type="DNA-binding region" description="OmpR/PhoB-type" evidence="7">
    <location>
        <begin position="122"/>
        <end position="225"/>
    </location>
</feature>
<dbReference type="RefSeq" id="WP_188499058.1">
    <property type="nucleotide sequence ID" value="NZ_BMFV01000044.1"/>
</dbReference>
<dbReference type="Gene3D" id="1.10.10.10">
    <property type="entry name" value="Winged helix-like DNA-binding domain superfamily/Winged helix DNA-binding domain"/>
    <property type="match status" value="1"/>
</dbReference>
<dbReference type="InterPro" id="IPR001867">
    <property type="entry name" value="OmpR/PhoB-type_DNA-bd"/>
</dbReference>
<evidence type="ECO:0000256" key="7">
    <source>
        <dbReference type="PROSITE-ProRule" id="PRU01091"/>
    </source>
</evidence>
<dbReference type="InterPro" id="IPR011006">
    <property type="entry name" value="CheY-like_superfamily"/>
</dbReference>
<dbReference type="Pfam" id="PF03704">
    <property type="entry name" value="BTAD"/>
    <property type="match status" value="1"/>
</dbReference>
<dbReference type="PANTHER" id="PTHR35807">
    <property type="entry name" value="TRANSCRIPTIONAL REGULATOR REDD-RELATED"/>
    <property type="match status" value="1"/>
</dbReference>
<dbReference type="PROSITE" id="PS51755">
    <property type="entry name" value="OMPR_PHOB"/>
    <property type="match status" value="1"/>
</dbReference>
<evidence type="ECO:0000256" key="6">
    <source>
        <dbReference type="PROSITE-ProRule" id="PRU00169"/>
    </source>
</evidence>
<evidence type="ECO:0000256" key="4">
    <source>
        <dbReference type="ARBA" id="ARBA00023125"/>
    </source>
</evidence>
<dbReference type="Proteomes" id="UP000656813">
    <property type="component" value="Unassembled WGS sequence"/>
</dbReference>
<organism evidence="10 11">
    <name type="scientific">Pullulanibacillus pueri</name>
    <dbReference type="NCBI Taxonomy" id="1437324"/>
    <lineage>
        <taxon>Bacteria</taxon>
        <taxon>Bacillati</taxon>
        <taxon>Bacillota</taxon>
        <taxon>Bacilli</taxon>
        <taxon>Bacillales</taxon>
        <taxon>Sporolactobacillaceae</taxon>
        <taxon>Pullulanibacillus</taxon>
    </lineage>
</organism>
<dbReference type="PROSITE" id="PS50110">
    <property type="entry name" value="RESPONSE_REGULATORY"/>
    <property type="match status" value="1"/>
</dbReference>
<feature type="modified residue" description="4-aspartylphosphate" evidence="6">
    <location>
        <position position="53"/>
    </location>
</feature>
<dbReference type="GO" id="GO:0003677">
    <property type="term" value="F:DNA binding"/>
    <property type="evidence" value="ECO:0007669"/>
    <property type="project" value="UniProtKB-UniRule"/>
</dbReference>
<keyword evidence="6" id="KW-0597">Phosphoprotein</keyword>
<dbReference type="Pfam" id="PF00072">
    <property type="entry name" value="Response_reg"/>
    <property type="match status" value="1"/>
</dbReference>
<evidence type="ECO:0000259" key="8">
    <source>
        <dbReference type="PROSITE" id="PS50110"/>
    </source>
</evidence>
<evidence type="ECO:0000313" key="10">
    <source>
        <dbReference type="EMBL" id="GGH87924.1"/>
    </source>
</evidence>
<proteinExistence type="inferred from homology"/>
<accession>A0A8J3ENW1</accession>
<comment type="similarity">
    <text evidence="1">Belongs to the AfsR/DnrI/RedD regulatory family.</text>
</comment>
<keyword evidence="5" id="KW-0804">Transcription</keyword>
<dbReference type="SMART" id="SM01043">
    <property type="entry name" value="BTAD"/>
    <property type="match status" value="1"/>
</dbReference>
<dbReference type="SUPFAM" id="SSF48452">
    <property type="entry name" value="TPR-like"/>
    <property type="match status" value="1"/>
</dbReference>
<reference evidence="10" key="2">
    <citation type="submission" date="2020-09" db="EMBL/GenBank/DDBJ databases">
        <authorList>
            <person name="Sun Q."/>
            <person name="Zhou Y."/>
        </authorList>
    </citation>
    <scope>NUCLEOTIDE SEQUENCE</scope>
    <source>
        <strain evidence="10">CGMCC 1.12777</strain>
    </source>
</reference>
<evidence type="ECO:0000256" key="5">
    <source>
        <dbReference type="ARBA" id="ARBA00023163"/>
    </source>
</evidence>
<dbReference type="SMART" id="SM00448">
    <property type="entry name" value="REC"/>
    <property type="match status" value="1"/>
</dbReference>
<evidence type="ECO:0000259" key="9">
    <source>
        <dbReference type="PROSITE" id="PS51755"/>
    </source>
</evidence>
<dbReference type="InterPro" id="IPR005158">
    <property type="entry name" value="BTAD"/>
</dbReference>
<sequence>MKITLLDDEPLALSYLEHQLNKIENLEIIAKFTNPHDFETFILNENVDIAFMDIHLPEINGIELADKILQTKPQINIVFITAFDDYALEAFELNALDYIMKPVQMKRLLKTINRIKDRLEIPPIASAPKILRLNLFKHFSMESEERQLTPRWRTTKAQELFLYLLHNRGLLVQKHLVIDMLWPDFEINKATSQLYTTIYHIRKTLEPYSQYFQIKNMTSGYILHTQNVELDIEKWEKKLQSLPPLTEETIEFYEKVVRMYAGDYLQDFEFFWAESERYRLKTLWLNKALQIAKWYTVKGQENKAIETYLQITKRHPQAEEAHFSLMKLYAKLNYPPAVDQQYSILNNALLEELDITPSPYISEWYAIWKNKNKE</sequence>
<dbReference type="InterPro" id="IPR051677">
    <property type="entry name" value="AfsR-DnrI-RedD_regulator"/>
</dbReference>
<feature type="domain" description="OmpR/PhoB-type" evidence="9">
    <location>
        <begin position="122"/>
        <end position="225"/>
    </location>
</feature>
<evidence type="ECO:0000313" key="11">
    <source>
        <dbReference type="Proteomes" id="UP000656813"/>
    </source>
</evidence>
<keyword evidence="11" id="KW-1185">Reference proteome</keyword>
<dbReference type="InterPro" id="IPR016032">
    <property type="entry name" value="Sig_transdc_resp-reg_C-effctor"/>
</dbReference>
<gene>
    <name evidence="10" type="ORF">GCM10007096_39060</name>
</gene>